<dbReference type="Pfam" id="PF05751">
    <property type="entry name" value="FixH"/>
    <property type="match status" value="1"/>
</dbReference>
<reference evidence="3" key="3">
    <citation type="submission" date="2018-11" db="EMBL/GenBank/DDBJ databases">
        <authorList>
            <person name="Hwang Y.J."/>
            <person name="Hwang C.Y."/>
        </authorList>
    </citation>
    <scope>NUCLEOTIDE SEQUENCE</scope>
    <source>
        <strain evidence="3">R106</strain>
    </source>
</reference>
<sequence length="159" mass="18547">MSTELPWYKQFWPWFLIVLPMCAVIASLTTLKIALDNSDSLVAEDYYKKGKAINMDLRKIKYAQQIGMKFLVTVADKELQITQHGGPQYRAALKVRFYHPTIEENDFNLNATADANYVYHIPLSDAITGPWEVRIEGFDGKWRIQQRIDIKDDVEYWLN</sequence>
<dbReference type="EMBL" id="CP034073">
    <property type="protein sequence ID" value="AZG36231.1"/>
    <property type="molecule type" value="Genomic_DNA"/>
</dbReference>
<gene>
    <name evidence="3" type="ORF">EGC77_20915</name>
    <name evidence="2" type="ORF">EGC80_15995</name>
</gene>
<evidence type="ECO:0000256" key="1">
    <source>
        <dbReference type="SAM" id="Phobius"/>
    </source>
</evidence>
<reference evidence="2 4" key="1">
    <citation type="submission" date="2018-11" db="EMBL/GenBank/DDBJ databases">
        <title>Shewanella sp. M2.</title>
        <authorList>
            <person name="Hwang Y.J."/>
            <person name="Hwang C.Y."/>
        </authorList>
    </citation>
    <scope>NUCLEOTIDE SEQUENCE [LARGE SCALE GENOMIC DNA]</scope>
    <source>
        <strain evidence="2 4">M2</strain>
    </source>
</reference>
<keyword evidence="1" id="KW-0472">Membrane</keyword>
<name>A0A3N4DAK4_9GAMM</name>
<keyword evidence="4" id="KW-1185">Reference proteome</keyword>
<dbReference type="InterPro" id="IPR008620">
    <property type="entry name" value="FixH"/>
</dbReference>
<dbReference type="Proteomes" id="UP000278855">
    <property type="component" value="Unassembled WGS sequence"/>
</dbReference>
<accession>A0A3N4DAK4</accession>
<proteinExistence type="predicted"/>
<protein>
    <submittedName>
        <fullName evidence="3">Cytochrome C oxidase Cbb3</fullName>
    </submittedName>
</protein>
<dbReference type="EMBL" id="RKKB01000028">
    <property type="protein sequence ID" value="RPA22729.1"/>
    <property type="molecule type" value="Genomic_DNA"/>
</dbReference>
<keyword evidence="1" id="KW-0812">Transmembrane</keyword>
<dbReference type="Proteomes" id="UP000273778">
    <property type="component" value="Chromosome"/>
</dbReference>
<keyword evidence="1" id="KW-1133">Transmembrane helix</keyword>
<feature type="transmembrane region" description="Helical" evidence="1">
    <location>
        <begin position="12"/>
        <end position="31"/>
    </location>
</feature>
<dbReference type="KEGG" id="spsr:EGC80_15995"/>
<evidence type="ECO:0000313" key="4">
    <source>
        <dbReference type="Proteomes" id="UP000273778"/>
    </source>
</evidence>
<evidence type="ECO:0000313" key="5">
    <source>
        <dbReference type="Proteomes" id="UP000278855"/>
    </source>
</evidence>
<evidence type="ECO:0000313" key="2">
    <source>
        <dbReference type="EMBL" id="AZG36231.1"/>
    </source>
</evidence>
<organism evidence="3 5">
    <name type="scientific">Shewanella psychromarinicola</name>
    <dbReference type="NCBI Taxonomy" id="2487742"/>
    <lineage>
        <taxon>Bacteria</taxon>
        <taxon>Pseudomonadati</taxon>
        <taxon>Pseudomonadota</taxon>
        <taxon>Gammaproteobacteria</taxon>
        <taxon>Alteromonadales</taxon>
        <taxon>Shewanellaceae</taxon>
        <taxon>Shewanella</taxon>
    </lineage>
</organism>
<dbReference type="RefSeq" id="WP_101031424.1">
    <property type="nucleotide sequence ID" value="NZ_CP034073.1"/>
</dbReference>
<evidence type="ECO:0000313" key="3">
    <source>
        <dbReference type="EMBL" id="RPA22729.1"/>
    </source>
</evidence>
<reference evidence="5" key="2">
    <citation type="submission" date="2018-11" db="EMBL/GenBank/DDBJ databases">
        <title>Shewanella sp. R106.</title>
        <authorList>
            <person name="Hwang Y.J."/>
            <person name="Hwang C.Y."/>
        </authorList>
    </citation>
    <scope>NUCLEOTIDE SEQUENCE [LARGE SCALE GENOMIC DNA]</scope>
    <source>
        <strain evidence="5">R106</strain>
    </source>
</reference>
<dbReference type="AlphaFoldDB" id="A0A3N4DAK4"/>
<dbReference type="OrthoDB" id="5295180at2"/>